<dbReference type="VEuPathDB" id="ToxoDB:ENH_00011670"/>
<proteinExistence type="predicted"/>
<evidence type="ECO:0000313" key="1">
    <source>
        <dbReference type="EMBL" id="CDJ65884.1"/>
    </source>
</evidence>
<dbReference type="AlphaFoldDB" id="U6MTT6"/>
<gene>
    <name evidence="1" type="ORF">ENH_00011670</name>
</gene>
<protein>
    <submittedName>
        <fullName evidence="1">Uncharacterized protein</fullName>
    </submittedName>
</protein>
<sequence length="73" mass="8364">MKPFFKALAGPDVAVSSRSYEMGIFCVFVAFSPAGSVRFERMENATLHYVLQLAWSLLVWKWEDRMPPQTAHL</sequence>
<dbReference type="RefSeq" id="XP_013434351.1">
    <property type="nucleotide sequence ID" value="XM_013578897.1"/>
</dbReference>
<name>U6MTT6_9EIME</name>
<keyword evidence="2" id="KW-1185">Reference proteome</keyword>
<accession>U6MTT6</accession>
<dbReference type="Proteomes" id="UP000030754">
    <property type="component" value="Unassembled WGS sequence"/>
</dbReference>
<dbReference type="OrthoDB" id="10425130at2759"/>
<reference evidence="1" key="1">
    <citation type="submission" date="2013-10" db="EMBL/GenBank/DDBJ databases">
        <title>Genomic analysis of the causative agents of coccidiosis in chickens.</title>
        <authorList>
            <person name="Reid A.J."/>
            <person name="Blake D."/>
            <person name="Billington K."/>
            <person name="Browne H."/>
            <person name="Dunn M."/>
            <person name="Hung S."/>
            <person name="Kawahara F."/>
            <person name="Miranda-Saavedra D."/>
            <person name="Mourier T."/>
            <person name="Nagra H."/>
            <person name="Otto T.D."/>
            <person name="Rawlings N."/>
            <person name="Sanchez A."/>
            <person name="Sanders M."/>
            <person name="Subramaniam C."/>
            <person name="Tay Y."/>
            <person name="Dear P."/>
            <person name="Doerig C."/>
            <person name="Gruber A."/>
            <person name="Parkinson J."/>
            <person name="Shirley M."/>
            <person name="Wan K.L."/>
            <person name="Berriman M."/>
            <person name="Tomley F."/>
            <person name="Pain A."/>
        </authorList>
    </citation>
    <scope>NUCLEOTIDE SEQUENCE [LARGE SCALE GENOMIC DNA]</scope>
    <source>
        <strain evidence="1">Houghton</strain>
    </source>
</reference>
<evidence type="ECO:0000313" key="2">
    <source>
        <dbReference type="Proteomes" id="UP000030754"/>
    </source>
</evidence>
<organism evidence="1 2">
    <name type="scientific">Eimeria necatrix</name>
    <dbReference type="NCBI Taxonomy" id="51315"/>
    <lineage>
        <taxon>Eukaryota</taxon>
        <taxon>Sar</taxon>
        <taxon>Alveolata</taxon>
        <taxon>Apicomplexa</taxon>
        <taxon>Conoidasida</taxon>
        <taxon>Coccidia</taxon>
        <taxon>Eucoccidiorida</taxon>
        <taxon>Eimeriorina</taxon>
        <taxon>Eimeriidae</taxon>
        <taxon>Eimeria</taxon>
    </lineage>
</organism>
<reference evidence="1" key="2">
    <citation type="submission" date="2013-10" db="EMBL/GenBank/DDBJ databases">
        <authorList>
            <person name="Aslett M."/>
        </authorList>
    </citation>
    <scope>NUCLEOTIDE SEQUENCE [LARGE SCALE GENOMIC DNA]</scope>
    <source>
        <strain evidence="1">Houghton</strain>
    </source>
</reference>
<dbReference type="GeneID" id="25471352"/>
<dbReference type="EMBL" id="HG723328">
    <property type="protein sequence ID" value="CDJ65884.1"/>
    <property type="molecule type" value="Genomic_DNA"/>
</dbReference>